<feature type="transmembrane region" description="Helical" evidence="1">
    <location>
        <begin position="27"/>
        <end position="47"/>
    </location>
</feature>
<dbReference type="OrthoDB" id="2616762at2"/>
<name>A0A410WUK2_9BACL</name>
<evidence type="ECO:0000313" key="4">
    <source>
        <dbReference type="Proteomes" id="UP000288943"/>
    </source>
</evidence>
<dbReference type="Proteomes" id="UP001527202">
    <property type="component" value="Unassembled WGS sequence"/>
</dbReference>
<dbReference type="EMBL" id="CP026520">
    <property type="protein sequence ID" value="QAV18033.1"/>
    <property type="molecule type" value="Genomic_DNA"/>
</dbReference>
<feature type="transmembrane region" description="Helical" evidence="1">
    <location>
        <begin position="59"/>
        <end position="81"/>
    </location>
</feature>
<dbReference type="EMBL" id="JAMDMJ010000004">
    <property type="protein sequence ID" value="MCY9595173.1"/>
    <property type="molecule type" value="Genomic_DNA"/>
</dbReference>
<evidence type="ECO:0000313" key="3">
    <source>
        <dbReference type="EMBL" id="QAV18033.1"/>
    </source>
</evidence>
<organism evidence="3 4">
    <name type="scientific">Paenibacillus chitinolyticus</name>
    <dbReference type="NCBI Taxonomy" id="79263"/>
    <lineage>
        <taxon>Bacteria</taxon>
        <taxon>Bacillati</taxon>
        <taxon>Bacillota</taxon>
        <taxon>Bacilli</taxon>
        <taxon>Bacillales</taxon>
        <taxon>Paenibacillaceae</taxon>
        <taxon>Paenibacillus</taxon>
    </lineage>
</organism>
<dbReference type="GeneID" id="95375194"/>
<reference evidence="3 4" key="1">
    <citation type="submission" date="2018-01" db="EMBL/GenBank/DDBJ databases">
        <title>The whole genome sequencing and assembly of Paenibacillus chitinolyticus KCCM 41400 strain.</title>
        <authorList>
            <person name="Kim J.-Y."/>
            <person name="Park M.-K."/>
            <person name="Lee Y.-J."/>
            <person name="Yi H."/>
            <person name="Bahn Y.-S."/>
            <person name="Kim J.F."/>
            <person name="Lee D.-W."/>
        </authorList>
    </citation>
    <scope>NUCLEOTIDE SEQUENCE [LARGE SCALE GENOMIC DNA]</scope>
    <source>
        <strain evidence="3 4">KCCM 41400</strain>
    </source>
</reference>
<dbReference type="RefSeq" id="WP_129112468.1">
    <property type="nucleotide sequence ID" value="NZ_CP026520.1"/>
</dbReference>
<dbReference type="Proteomes" id="UP000288943">
    <property type="component" value="Chromosome"/>
</dbReference>
<keyword evidence="1" id="KW-0812">Transmembrane</keyword>
<evidence type="ECO:0000313" key="5">
    <source>
        <dbReference type="Proteomes" id="UP001527202"/>
    </source>
</evidence>
<dbReference type="KEGG" id="pchi:PC41400_10285"/>
<evidence type="ECO:0000256" key="1">
    <source>
        <dbReference type="SAM" id="Phobius"/>
    </source>
</evidence>
<dbReference type="AlphaFoldDB" id="A0A410WUK2"/>
<sequence length="106" mass="11976">MWKRDVRGAAPEQHAAKFLQRITPLDYAQFALMAIGIIMLLADLVAVLRDAKAFPDYHIGYLLCGFLFVFLGMLMSFNRLLLTVRAWRSSDGAVSPHHHGQPHRAD</sequence>
<keyword evidence="1" id="KW-1133">Transmembrane helix</keyword>
<gene>
    <name evidence="2" type="ORF">M5X16_05195</name>
    <name evidence="3" type="ORF">PC41400_10285</name>
</gene>
<proteinExistence type="predicted"/>
<keyword evidence="5" id="KW-1185">Reference proteome</keyword>
<protein>
    <recommendedName>
        <fullName evidence="6">YrhK domain-containing protein</fullName>
    </recommendedName>
</protein>
<evidence type="ECO:0008006" key="6">
    <source>
        <dbReference type="Google" id="ProtNLM"/>
    </source>
</evidence>
<keyword evidence="1" id="KW-0472">Membrane</keyword>
<reference evidence="2 5" key="2">
    <citation type="submission" date="2022-05" db="EMBL/GenBank/DDBJ databases">
        <title>Genome Sequencing of Bee-Associated Microbes.</title>
        <authorList>
            <person name="Dunlap C."/>
        </authorList>
    </citation>
    <scope>NUCLEOTIDE SEQUENCE [LARGE SCALE GENOMIC DNA]</scope>
    <source>
        <strain evidence="2 5">NRRL B-23120</strain>
    </source>
</reference>
<accession>A0A410WUK2</accession>
<evidence type="ECO:0000313" key="2">
    <source>
        <dbReference type="EMBL" id="MCY9595173.1"/>
    </source>
</evidence>